<comment type="caution">
    <text evidence="6">The sequence shown here is derived from an EMBL/GenBank/DDBJ whole genome shotgun (WGS) entry which is preliminary data.</text>
</comment>
<dbReference type="EMBL" id="SPMZ01000030">
    <property type="protein sequence ID" value="NMQ19734.1"/>
    <property type="molecule type" value="Genomic_DNA"/>
</dbReference>
<dbReference type="InterPro" id="IPR036388">
    <property type="entry name" value="WH-like_DNA-bd_sf"/>
</dbReference>
<reference evidence="6 7" key="1">
    <citation type="submission" date="2019-03" db="EMBL/GenBank/DDBJ databases">
        <title>Metabolic reconstructions from genomes of highly enriched 'Candidatus Accumulibacter' and 'Candidatus Competibacter' bioreactor populations.</title>
        <authorList>
            <person name="Annavajhala M.K."/>
            <person name="Welles L."/>
            <person name="Abbas B."/>
            <person name="Sorokin D."/>
            <person name="Park H."/>
            <person name="Van Loosdrecht M."/>
            <person name="Chandran K."/>
        </authorList>
    </citation>
    <scope>NUCLEOTIDE SEQUENCE [LARGE SCALE GENOMIC DNA]</scope>
    <source>
        <strain evidence="6 7">SBR_G</strain>
    </source>
</reference>
<evidence type="ECO:0000256" key="3">
    <source>
        <dbReference type="ARBA" id="ARBA00023125"/>
    </source>
</evidence>
<protein>
    <submittedName>
        <fullName evidence="6">LysR family transcriptional regulator</fullName>
    </submittedName>
</protein>
<dbReference type="PANTHER" id="PTHR30126">
    <property type="entry name" value="HTH-TYPE TRANSCRIPTIONAL REGULATOR"/>
    <property type="match status" value="1"/>
</dbReference>
<dbReference type="PROSITE" id="PS50931">
    <property type="entry name" value="HTH_LYSR"/>
    <property type="match status" value="1"/>
</dbReference>
<sequence>MDLAALRVFRAVAEEGSVTRAAERLHTVQSNVTTRIRQLEELLDIALFDRINRRLVITPAGRLLLDYAERLLVLAEEAREAIRAFDTPKGLLRLGSMETTAAARLPLLLAAFRRRYPEVDLRLQAAPTQQLLQDVLHHRIDLALVAAPVHHPELAVAVAVIEELILVSAADHPTVADPRQLDTVSICTFREGCSYRQRLIDWLRGAGITVNRINEFGAFEAIIGCVAAGMGFSLLPRSVLDSHLVAGTIRAHPTPPAVARTETLLVWRHDRSRHPARDAFTALLREKLHG</sequence>
<evidence type="ECO:0000313" key="7">
    <source>
        <dbReference type="Proteomes" id="UP000760480"/>
    </source>
</evidence>
<keyword evidence="2" id="KW-0805">Transcription regulation</keyword>
<accession>A0ABX1TM25</accession>
<keyword evidence="3" id="KW-0238">DNA-binding</keyword>
<comment type="similarity">
    <text evidence="1">Belongs to the LysR transcriptional regulatory family.</text>
</comment>
<dbReference type="Gene3D" id="1.10.10.10">
    <property type="entry name" value="Winged helix-like DNA-binding domain superfamily/Winged helix DNA-binding domain"/>
    <property type="match status" value="1"/>
</dbReference>
<dbReference type="InterPro" id="IPR036390">
    <property type="entry name" value="WH_DNA-bd_sf"/>
</dbReference>
<evidence type="ECO:0000256" key="1">
    <source>
        <dbReference type="ARBA" id="ARBA00009437"/>
    </source>
</evidence>
<dbReference type="SUPFAM" id="SSF53850">
    <property type="entry name" value="Periplasmic binding protein-like II"/>
    <property type="match status" value="1"/>
</dbReference>
<dbReference type="PANTHER" id="PTHR30126:SF40">
    <property type="entry name" value="HTH-TYPE TRANSCRIPTIONAL REGULATOR GLTR"/>
    <property type="match status" value="1"/>
</dbReference>
<gene>
    <name evidence="6" type="ORF">E4P82_11295</name>
</gene>
<dbReference type="InterPro" id="IPR000847">
    <property type="entry name" value="LysR_HTH_N"/>
</dbReference>
<evidence type="ECO:0000259" key="5">
    <source>
        <dbReference type="PROSITE" id="PS50931"/>
    </source>
</evidence>
<dbReference type="RefSeq" id="WP_169248986.1">
    <property type="nucleotide sequence ID" value="NZ_SPMZ01000030.1"/>
</dbReference>
<organism evidence="6 7">
    <name type="scientific">Candidatus Competibacter phosphatis</name>
    <dbReference type="NCBI Taxonomy" id="221280"/>
    <lineage>
        <taxon>Bacteria</taxon>
        <taxon>Pseudomonadati</taxon>
        <taxon>Pseudomonadota</taxon>
        <taxon>Gammaproteobacteria</taxon>
        <taxon>Candidatus Competibacteraceae</taxon>
        <taxon>Candidatus Competibacter</taxon>
    </lineage>
</organism>
<keyword evidence="7" id="KW-1185">Reference proteome</keyword>
<dbReference type="SUPFAM" id="SSF46785">
    <property type="entry name" value="Winged helix' DNA-binding domain"/>
    <property type="match status" value="1"/>
</dbReference>
<name>A0ABX1TM25_9GAMM</name>
<dbReference type="Pfam" id="PF03466">
    <property type="entry name" value="LysR_substrate"/>
    <property type="match status" value="1"/>
</dbReference>
<keyword evidence="4" id="KW-0804">Transcription</keyword>
<proteinExistence type="inferred from homology"/>
<evidence type="ECO:0000256" key="4">
    <source>
        <dbReference type="ARBA" id="ARBA00023163"/>
    </source>
</evidence>
<dbReference type="Pfam" id="PF00126">
    <property type="entry name" value="HTH_1"/>
    <property type="match status" value="1"/>
</dbReference>
<dbReference type="Proteomes" id="UP000760480">
    <property type="component" value="Unassembled WGS sequence"/>
</dbReference>
<dbReference type="PRINTS" id="PR00039">
    <property type="entry name" value="HTHLYSR"/>
</dbReference>
<evidence type="ECO:0000313" key="6">
    <source>
        <dbReference type="EMBL" id="NMQ19734.1"/>
    </source>
</evidence>
<evidence type="ECO:0000256" key="2">
    <source>
        <dbReference type="ARBA" id="ARBA00023015"/>
    </source>
</evidence>
<dbReference type="Gene3D" id="3.40.190.290">
    <property type="match status" value="1"/>
</dbReference>
<feature type="domain" description="HTH lysR-type" evidence="5">
    <location>
        <begin position="1"/>
        <end position="58"/>
    </location>
</feature>
<dbReference type="InterPro" id="IPR005119">
    <property type="entry name" value="LysR_subst-bd"/>
</dbReference>